<evidence type="ECO:0000313" key="3">
    <source>
        <dbReference type="Proteomes" id="UP000433876"/>
    </source>
</evidence>
<proteinExistence type="predicted"/>
<reference evidence="2 3" key="1">
    <citation type="submission" date="2017-07" db="EMBL/GenBank/DDBJ databases">
        <title>Genome sequence of the Sordaria macrospora wild type strain R19027.</title>
        <authorList>
            <person name="Nowrousian M."/>
            <person name="Teichert I."/>
            <person name="Kueck U."/>
        </authorList>
    </citation>
    <scope>NUCLEOTIDE SEQUENCE [LARGE SCALE GENOMIC DNA]</scope>
    <source>
        <strain evidence="2 3">R19027</strain>
        <tissue evidence="2">Mycelium</tissue>
    </source>
</reference>
<dbReference type="AlphaFoldDB" id="A0A8S8ZLT7"/>
<evidence type="ECO:0000313" key="2">
    <source>
        <dbReference type="EMBL" id="KAA8630268.1"/>
    </source>
</evidence>
<protein>
    <submittedName>
        <fullName evidence="2">Uncharacterized protein</fullName>
    </submittedName>
</protein>
<evidence type="ECO:0000256" key="1">
    <source>
        <dbReference type="SAM" id="MobiDB-lite"/>
    </source>
</evidence>
<sequence>MANIADPTLPSWYNTKLADWFDQETEGDGYSQHNVGSDDPEPFIWGMADDPVQAQLIVPPPNRLNPGGKVKYGAVVRVKPRPKPCWKGLDIYMTVNPVPEEEDEACGEGELFIDEDSDSSDEETEPDGWLEPDIGEAEGGIEIESDPDVLYFIFKDVRFPKGAGKYRVRFDVWVDRYWDDRNGYRPPAELWPMGTDLTTFGDGFFEGYLVGFLDVRSCTEVNENLEMPYEIKREEDRAVARDENGDTLWIIVPRCEKIAFNRVK</sequence>
<feature type="region of interest" description="Disordered" evidence="1">
    <location>
        <begin position="112"/>
        <end position="132"/>
    </location>
</feature>
<name>A0A8S8ZLT7_SORMA</name>
<organism evidence="2 3">
    <name type="scientific">Sordaria macrospora</name>
    <dbReference type="NCBI Taxonomy" id="5147"/>
    <lineage>
        <taxon>Eukaryota</taxon>
        <taxon>Fungi</taxon>
        <taxon>Dikarya</taxon>
        <taxon>Ascomycota</taxon>
        <taxon>Pezizomycotina</taxon>
        <taxon>Sordariomycetes</taxon>
        <taxon>Sordariomycetidae</taxon>
        <taxon>Sordariales</taxon>
        <taxon>Sordariaceae</taxon>
        <taxon>Sordaria</taxon>
    </lineage>
</organism>
<comment type="caution">
    <text evidence="2">The sequence shown here is derived from an EMBL/GenBank/DDBJ whole genome shotgun (WGS) entry which is preliminary data.</text>
</comment>
<dbReference type="EMBL" id="NMPR01000109">
    <property type="protein sequence ID" value="KAA8630268.1"/>
    <property type="molecule type" value="Genomic_DNA"/>
</dbReference>
<dbReference type="VEuPathDB" id="FungiDB:SMAC_07778"/>
<gene>
    <name evidence="2" type="ORF">SMACR_07778</name>
</gene>
<accession>A0A8S8ZLT7</accession>
<dbReference type="Proteomes" id="UP000433876">
    <property type="component" value="Unassembled WGS sequence"/>
</dbReference>